<dbReference type="InterPro" id="IPR001077">
    <property type="entry name" value="COMT_C"/>
</dbReference>
<dbReference type="GO" id="GO:0046983">
    <property type="term" value="F:protein dimerization activity"/>
    <property type="evidence" value="ECO:0007669"/>
    <property type="project" value="InterPro"/>
</dbReference>
<dbReference type="GO" id="GO:0032259">
    <property type="term" value="P:methylation"/>
    <property type="evidence" value="ECO:0007669"/>
    <property type="project" value="UniProtKB-KW"/>
</dbReference>
<dbReference type="InterPro" id="IPR036390">
    <property type="entry name" value="WH_DNA-bd_sf"/>
</dbReference>
<evidence type="ECO:0000256" key="9">
    <source>
        <dbReference type="PIRSR" id="PIRSR005739-1"/>
    </source>
</evidence>
<protein>
    <recommendedName>
        <fullName evidence="8">7'-O-demethylcephaeline methyltransferase</fullName>
        <ecNumber evidence="8">2.1.1.395</ecNumber>
    </recommendedName>
</protein>
<organism evidence="12 13">
    <name type="scientific">Oldenlandia corymbosa var. corymbosa</name>
    <dbReference type="NCBI Taxonomy" id="529605"/>
    <lineage>
        <taxon>Eukaryota</taxon>
        <taxon>Viridiplantae</taxon>
        <taxon>Streptophyta</taxon>
        <taxon>Embryophyta</taxon>
        <taxon>Tracheophyta</taxon>
        <taxon>Spermatophyta</taxon>
        <taxon>Magnoliopsida</taxon>
        <taxon>eudicotyledons</taxon>
        <taxon>Gunneridae</taxon>
        <taxon>Pentapetalae</taxon>
        <taxon>asterids</taxon>
        <taxon>lamiids</taxon>
        <taxon>Gentianales</taxon>
        <taxon>Rubiaceae</taxon>
        <taxon>Rubioideae</taxon>
        <taxon>Spermacoceae</taxon>
        <taxon>Hedyotis-Oldenlandia complex</taxon>
        <taxon>Oldenlandia</taxon>
    </lineage>
</organism>
<dbReference type="InterPro" id="IPR016461">
    <property type="entry name" value="COMT-like"/>
</dbReference>
<feature type="domain" description="O-methyltransferase C-terminal" evidence="10">
    <location>
        <begin position="137"/>
        <end position="358"/>
    </location>
</feature>
<dbReference type="GO" id="GO:0008171">
    <property type="term" value="F:O-methyltransferase activity"/>
    <property type="evidence" value="ECO:0007669"/>
    <property type="project" value="InterPro"/>
</dbReference>
<dbReference type="InterPro" id="IPR029063">
    <property type="entry name" value="SAM-dependent_MTases_sf"/>
</dbReference>
<accession>A0AAV1DMW7</accession>
<evidence type="ECO:0000256" key="5">
    <source>
        <dbReference type="ARBA" id="ARBA00022691"/>
    </source>
</evidence>
<dbReference type="SUPFAM" id="SSF53335">
    <property type="entry name" value="S-adenosyl-L-methionine-dependent methyltransferases"/>
    <property type="match status" value="1"/>
</dbReference>
<dbReference type="GO" id="GO:0033075">
    <property type="term" value="P:isoquinoline alkaloid biosynthetic process"/>
    <property type="evidence" value="ECO:0007669"/>
    <property type="project" value="UniProtKB-ARBA"/>
</dbReference>
<sequence>MNSLRNNGNSEHDQGDHEELLAAQAHIWNHTFNFINSMSLKCALQLGIPDIIHKHGDNHPMSLHQLVNALPINHEKSQFIPRLMQILTHSVFFRKENIFGEDGYLLTPSSKLLLRDNPLSATPFVMAMLDPLLMDPWHHLSQWFQNSGDVSVTPFSTCHGEGLWELAGVEPRLNRLFNEAMTTDCRLVSKLVIKNCGDIFFGMNSMVDVGGGTGNMAKALADAFPNLKCTVLDLPHVVNGLKNCGTENLVFVGGDMFDAIPPADAVLLKWILHEYHEECVQILKKCREAIPNKNNGGKVIIFYMVMKEEEKHKGNKNGTDHEGLETQLFFDMLMMVVVGGKERNEKEWANIFHEAGFNSYTITPLLSLRSMIEVY</sequence>
<evidence type="ECO:0000313" key="13">
    <source>
        <dbReference type="Proteomes" id="UP001161247"/>
    </source>
</evidence>
<proteinExistence type="inferred from homology"/>
<evidence type="ECO:0000256" key="8">
    <source>
        <dbReference type="ARBA" id="ARBA00093595"/>
    </source>
</evidence>
<keyword evidence="5" id="KW-0949">S-adenosyl-L-methionine</keyword>
<evidence type="ECO:0000313" key="12">
    <source>
        <dbReference type="EMBL" id="CAI9109104.1"/>
    </source>
</evidence>
<evidence type="ECO:0000256" key="2">
    <source>
        <dbReference type="ARBA" id="ARBA00022589"/>
    </source>
</evidence>
<dbReference type="CDD" id="cd02440">
    <property type="entry name" value="AdoMet_MTases"/>
    <property type="match status" value="1"/>
</dbReference>
<comment type="similarity">
    <text evidence="6">Belongs to the class I-like SAM-binding methyltransferase superfamily. Cation-independent O-methyltransferase family. COMT subfamily.</text>
</comment>
<dbReference type="Gene3D" id="1.10.10.10">
    <property type="entry name" value="Winged helix-like DNA-binding domain superfamily/Winged helix DNA-binding domain"/>
    <property type="match status" value="1"/>
</dbReference>
<feature type="domain" description="O-methyltransferase dimerisation" evidence="11">
    <location>
        <begin position="28"/>
        <end position="115"/>
    </location>
</feature>
<dbReference type="Gene3D" id="3.40.50.150">
    <property type="entry name" value="Vaccinia Virus protein VP39"/>
    <property type="match status" value="1"/>
</dbReference>
<dbReference type="PIRSF" id="PIRSF005739">
    <property type="entry name" value="O-mtase"/>
    <property type="match status" value="1"/>
</dbReference>
<dbReference type="GO" id="GO:0008757">
    <property type="term" value="F:S-adenosylmethionine-dependent methyltransferase activity"/>
    <property type="evidence" value="ECO:0007669"/>
    <property type="project" value="UniProtKB-ARBA"/>
</dbReference>
<evidence type="ECO:0000259" key="11">
    <source>
        <dbReference type="Pfam" id="PF08100"/>
    </source>
</evidence>
<name>A0AAV1DMW7_OLDCO</name>
<dbReference type="Proteomes" id="UP001161247">
    <property type="component" value="Chromosome 6"/>
</dbReference>
<dbReference type="InterPro" id="IPR036388">
    <property type="entry name" value="WH-like_DNA-bd_sf"/>
</dbReference>
<comment type="catalytic activity">
    <reaction evidence="7">
        <text>7'-O-demethylcephaeline + S-adenosyl-L-methionine = cephaeline + S-adenosyl-L-homocysteine + H(+)</text>
        <dbReference type="Rhea" id="RHEA:80555"/>
        <dbReference type="ChEBI" id="CHEBI:15378"/>
        <dbReference type="ChEBI" id="CHEBI:57856"/>
        <dbReference type="ChEBI" id="CHEBI:59789"/>
        <dbReference type="ChEBI" id="CHEBI:231587"/>
        <dbReference type="ChEBI" id="CHEBI:231589"/>
        <dbReference type="EC" id="2.1.1.395"/>
    </reaction>
    <physiologicalReaction direction="left-to-right" evidence="7">
        <dbReference type="Rhea" id="RHEA:80556"/>
    </physiologicalReaction>
</comment>
<dbReference type="GO" id="GO:0005829">
    <property type="term" value="C:cytosol"/>
    <property type="evidence" value="ECO:0007669"/>
    <property type="project" value="UniProtKB-SubCell"/>
</dbReference>
<feature type="active site" description="Proton acceptor" evidence="9">
    <location>
        <position position="273"/>
    </location>
</feature>
<keyword evidence="13" id="KW-1185">Reference proteome</keyword>
<keyword evidence="2" id="KW-0017">Alkaloid metabolism</keyword>
<gene>
    <name evidence="12" type="ORF">OLC1_LOCUS17058</name>
</gene>
<evidence type="ECO:0000256" key="3">
    <source>
        <dbReference type="ARBA" id="ARBA00022603"/>
    </source>
</evidence>
<dbReference type="FunFam" id="3.40.50.150:FF:000057">
    <property type="entry name" value="O-methyltransferase ZRP4"/>
    <property type="match status" value="1"/>
</dbReference>
<keyword evidence="3" id="KW-0489">Methyltransferase</keyword>
<evidence type="ECO:0000256" key="4">
    <source>
        <dbReference type="ARBA" id="ARBA00022679"/>
    </source>
</evidence>
<comment type="subcellular location">
    <subcellularLocation>
        <location evidence="1">Cytoplasm</location>
        <location evidence="1">Cytosol</location>
    </subcellularLocation>
</comment>
<dbReference type="SUPFAM" id="SSF46785">
    <property type="entry name" value="Winged helix' DNA-binding domain"/>
    <property type="match status" value="1"/>
</dbReference>
<dbReference type="InterPro" id="IPR012967">
    <property type="entry name" value="COMT_dimerisation"/>
</dbReference>
<dbReference type="FunFam" id="1.10.10.10:FF:000213">
    <property type="entry name" value="Coniferyl alcohol 9-O-methyltransferase"/>
    <property type="match status" value="1"/>
</dbReference>
<reference evidence="12" key="1">
    <citation type="submission" date="2023-03" db="EMBL/GenBank/DDBJ databases">
        <authorList>
            <person name="Julca I."/>
        </authorList>
    </citation>
    <scope>NUCLEOTIDE SEQUENCE</scope>
</reference>
<keyword evidence="4" id="KW-0808">Transferase</keyword>
<dbReference type="PANTHER" id="PTHR11746">
    <property type="entry name" value="O-METHYLTRANSFERASE"/>
    <property type="match status" value="1"/>
</dbReference>
<evidence type="ECO:0000256" key="6">
    <source>
        <dbReference type="ARBA" id="ARBA00034481"/>
    </source>
</evidence>
<dbReference type="EC" id="2.1.1.395" evidence="8"/>
<dbReference type="EMBL" id="OX459123">
    <property type="protein sequence ID" value="CAI9109104.1"/>
    <property type="molecule type" value="Genomic_DNA"/>
</dbReference>
<evidence type="ECO:0000259" key="10">
    <source>
        <dbReference type="Pfam" id="PF00891"/>
    </source>
</evidence>
<evidence type="ECO:0000256" key="7">
    <source>
        <dbReference type="ARBA" id="ARBA00093209"/>
    </source>
</evidence>
<dbReference type="Pfam" id="PF08100">
    <property type="entry name" value="Dimerisation"/>
    <property type="match status" value="1"/>
</dbReference>
<evidence type="ECO:0000256" key="1">
    <source>
        <dbReference type="ARBA" id="ARBA00004514"/>
    </source>
</evidence>
<dbReference type="PROSITE" id="PS51683">
    <property type="entry name" value="SAM_OMT_II"/>
    <property type="match status" value="1"/>
</dbReference>
<dbReference type="AlphaFoldDB" id="A0AAV1DMW7"/>
<dbReference type="Pfam" id="PF00891">
    <property type="entry name" value="Methyltransf_2"/>
    <property type="match status" value="1"/>
</dbReference>